<evidence type="ECO:0000313" key="2">
    <source>
        <dbReference type="Proteomes" id="UP001642360"/>
    </source>
</evidence>
<reference evidence="1 2" key="1">
    <citation type="submission" date="2024-02" db="EMBL/GenBank/DDBJ databases">
        <authorList>
            <person name="Vignale AGUSTIN F."/>
            <person name="Sosa J E."/>
            <person name="Modenutti C."/>
        </authorList>
    </citation>
    <scope>NUCLEOTIDE SEQUENCE [LARGE SCALE GENOMIC DNA]</scope>
</reference>
<protein>
    <submittedName>
        <fullName evidence="1">Uncharacterized protein</fullName>
    </submittedName>
</protein>
<dbReference type="EMBL" id="CAUOFW020006758">
    <property type="protein sequence ID" value="CAK9176146.1"/>
    <property type="molecule type" value="Genomic_DNA"/>
</dbReference>
<evidence type="ECO:0000313" key="1">
    <source>
        <dbReference type="EMBL" id="CAK9176146.1"/>
    </source>
</evidence>
<comment type="caution">
    <text evidence="1">The sequence shown here is derived from an EMBL/GenBank/DDBJ whole genome shotgun (WGS) entry which is preliminary data.</text>
</comment>
<dbReference type="AlphaFoldDB" id="A0ABC8UB39"/>
<name>A0ABC8UB39_9AQUA</name>
<proteinExistence type="predicted"/>
<accession>A0ABC8UB39</accession>
<sequence length="110" mass="11941">MKSVYLVDWFPGGSSSGIKGQPSWSKIKCDNPFCDSHSRNACAYEIGKLGIRQGSCVEIPKCRRWNIIGYSNVIPSPMASASNPLSSRTGGSGIESEFTVIWDFNGMLSS</sequence>
<gene>
    <name evidence="1" type="ORF">ILEXP_LOCUS45983</name>
</gene>
<keyword evidence="2" id="KW-1185">Reference proteome</keyword>
<organism evidence="1 2">
    <name type="scientific">Ilex paraguariensis</name>
    <name type="common">yerba mate</name>
    <dbReference type="NCBI Taxonomy" id="185542"/>
    <lineage>
        <taxon>Eukaryota</taxon>
        <taxon>Viridiplantae</taxon>
        <taxon>Streptophyta</taxon>
        <taxon>Embryophyta</taxon>
        <taxon>Tracheophyta</taxon>
        <taxon>Spermatophyta</taxon>
        <taxon>Magnoliopsida</taxon>
        <taxon>eudicotyledons</taxon>
        <taxon>Gunneridae</taxon>
        <taxon>Pentapetalae</taxon>
        <taxon>asterids</taxon>
        <taxon>campanulids</taxon>
        <taxon>Aquifoliales</taxon>
        <taxon>Aquifoliaceae</taxon>
        <taxon>Ilex</taxon>
    </lineage>
</organism>
<dbReference type="Proteomes" id="UP001642360">
    <property type="component" value="Unassembled WGS sequence"/>
</dbReference>